<name>A0A2S8SXB6_9BACT</name>
<proteinExistence type="predicted"/>
<comment type="caution">
    <text evidence="1">The sequence shown here is derived from an EMBL/GenBank/DDBJ whole genome shotgun (WGS) entry which is preliminary data.</text>
</comment>
<accession>A0A2S8SXB6</accession>
<sequence>MTNNWREFQENKSVKLKNPPSRGIITVYIHENGSILVDDFDYSGSFGNDVAWDLTVAPEYKIRIVQLLGNQSPGQIEDEIDFTLLMAMELNFGNRSVFKEWLEAKQIPFNEKFDFWA</sequence>
<evidence type="ECO:0000313" key="1">
    <source>
        <dbReference type="EMBL" id="PQV65434.1"/>
    </source>
</evidence>
<dbReference type="EMBL" id="NIGF01000001">
    <property type="protein sequence ID" value="PQV65434.1"/>
    <property type="molecule type" value="Genomic_DNA"/>
</dbReference>
<dbReference type="RefSeq" id="WP_105482169.1">
    <property type="nucleotide sequence ID" value="NZ_NIGF01000001.1"/>
</dbReference>
<keyword evidence="2" id="KW-1185">Reference proteome</keyword>
<reference evidence="1 2" key="1">
    <citation type="journal article" date="2018" name="Syst. Appl. Microbiol.">
        <title>Abditibacterium utsteinense sp. nov., the first cultivated member of candidate phylum FBP, isolated from ice-free Antarctic soil samples.</title>
        <authorList>
            <person name="Tahon G."/>
            <person name="Tytgat B."/>
            <person name="Lebbe L."/>
            <person name="Carlier A."/>
            <person name="Willems A."/>
        </authorList>
    </citation>
    <scope>NUCLEOTIDE SEQUENCE [LARGE SCALE GENOMIC DNA]</scope>
    <source>
        <strain evidence="1 2">LMG 29911</strain>
    </source>
</reference>
<gene>
    <name evidence="1" type="ORF">B1R32_101176</name>
</gene>
<protein>
    <submittedName>
        <fullName evidence="1">Uncharacterized protein</fullName>
    </submittedName>
</protein>
<organism evidence="1 2">
    <name type="scientific">Abditibacterium utsteinense</name>
    <dbReference type="NCBI Taxonomy" id="1960156"/>
    <lineage>
        <taxon>Bacteria</taxon>
        <taxon>Pseudomonadati</taxon>
        <taxon>Abditibacteriota</taxon>
        <taxon>Abditibacteriia</taxon>
        <taxon>Abditibacteriales</taxon>
        <taxon>Abditibacteriaceae</taxon>
        <taxon>Abditibacterium</taxon>
    </lineage>
</organism>
<dbReference type="Proteomes" id="UP000237684">
    <property type="component" value="Unassembled WGS sequence"/>
</dbReference>
<evidence type="ECO:0000313" key="2">
    <source>
        <dbReference type="Proteomes" id="UP000237684"/>
    </source>
</evidence>
<dbReference type="AlphaFoldDB" id="A0A2S8SXB6"/>
<dbReference type="InParanoid" id="A0A2S8SXB6"/>